<dbReference type="EMBL" id="CAJA01000408">
    <property type="protein sequence ID" value="CCH74651.1"/>
    <property type="molecule type" value="Genomic_DNA"/>
</dbReference>
<dbReference type="RefSeq" id="WP_048699995.1">
    <property type="nucleotide sequence ID" value="NZ_HG764815.1"/>
</dbReference>
<dbReference type="OrthoDB" id="8417725at2"/>
<dbReference type="SUPFAM" id="SSF55961">
    <property type="entry name" value="Bet v1-like"/>
    <property type="match status" value="1"/>
</dbReference>
<keyword evidence="4" id="KW-1185">Reference proteome</keyword>
<evidence type="ECO:0000313" key="4">
    <source>
        <dbReference type="Proteomes" id="UP000035763"/>
    </source>
</evidence>
<evidence type="ECO:0000259" key="2">
    <source>
        <dbReference type="Pfam" id="PF08327"/>
    </source>
</evidence>
<accession>W6K0P7</accession>
<dbReference type="Pfam" id="PF08327">
    <property type="entry name" value="AHSA1"/>
    <property type="match status" value="1"/>
</dbReference>
<comment type="caution">
    <text evidence="3">The sequence shown here is derived from an EMBL/GenBank/DDBJ whole genome shotgun (WGS) entry which is preliminary data.</text>
</comment>
<dbReference type="InterPro" id="IPR013538">
    <property type="entry name" value="ASHA1/2-like_C"/>
</dbReference>
<reference evidence="3 4" key="1">
    <citation type="journal article" date="2013" name="ISME J.">
        <title>A metabolic model for members of the genus Tetrasphaera involved in enhanced biological phosphorus removal.</title>
        <authorList>
            <person name="Kristiansen R."/>
            <person name="Nguyen H.T.T."/>
            <person name="Saunders A.M."/>
            <person name="Nielsen J.L."/>
            <person name="Wimmer R."/>
            <person name="Le V.Q."/>
            <person name="McIlroy S.J."/>
            <person name="Petrovski S."/>
            <person name="Seviour R.J."/>
            <person name="Calteau A."/>
            <person name="Nielsen K.L."/>
            <person name="Nielsen P.H."/>
        </authorList>
    </citation>
    <scope>NUCLEOTIDE SEQUENCE [LARGE SCALE GENOMIC DNA]</scope>
    <source>
        <strain evidence="3 4">Ben110</strain>
    </source>
</reference>
<feature type="domain" description="Activator of Hsp90 ATPase homologue 1/2-like C-terminal" evidence="2">
    <location>
        <begin position="20"/>
        <end position="138"/>
    </location>
</feature>
<dbReference type="Gene3D" id="3.30.530.20">
    <property type="match status" value="1"/>
</dbReference>
<evidence type="ECO:0000256" key="1">
    <source>
        <dbReference type="ARBA" id="ARBA00006817"/>
    </source>
</evidence>
<protein>
    <recommendedName>
        <fullName evidence="2">Activator of Hsp90 ATPase homologue 1/2-like C-terminal domain-containing protein</fullName>
    </recommendedName>
</protein>
<dbReference type="AlphaFoldDB" id="W6K0P7"/>
<dbReference type="STRING" id="1193182.BN11_4660009"/>
<sequence length="258" mass="27628">MTEDQPPARSIELSVEVPGTPEEVWAAVATGPGISSWYVPTTVEEREGGATTSVFGPGEGMTVPGKVTAWEPPHRVVFAGEGADAGFAFEWLVEARDNGSCVVRLINSGFGSGDDWDAQYDAMEQGWGLFLRNLQLHLEHFSGQAGQAMLPTATWPGNQQAAWEAIAADLGIPPHPAPGQRIRSRNGMPPLDGTILDSEPGFRASVLLESPLPGTAFIAAEGMGEEATGVSVWLYLYGDDAADVVARDEPLWRAWLER</sequence>
<comment type="similarity">
    <text evidence="1">Belongs to the AHA1 family.</text>
</comment>
<dbReference type="Proteomes" id="UP000035763">
    <property type="component" value="Unassembled WGS sequence"/>
</dbReference>
<proteinExistence type="inferred from homology"/>
<evidence type="ECO:0000313" key="3">
    <source>
        <dbReference type="EMBL" id="CCH74651.1"/>
    </source>
</evidence>
<gene>
    <name evidence="3" type="ORF">BN11_4660009</name>
</gene>
<organism evidence="3 4">
    <name type="scientific">Nostocoides australiense Ben110</name>
    <dbReference type="NCBI Taxonomy" id="1193182"/>
    <lineage>
        <taxon>Bacteria</taxon>
        <taxon>Bacillati</taxon>
        <taxon>Actinomycetota</taxon>
        <taxon>Actinomycetes</taxon>
        <taxon>Micrococcales</taxon>
        <taxon>Intrasporangiaceae</taxon>
        <taxon>Nostocoides</taxon>
    </lineage>
</organism>
<dbReference type="InterPro" id="IPR023393">
    <property type="entry name" value="START-like_dom_sf"/>
</dbReference>
<name>W6K0P7_9MICO</name>
<dbReference type="CDD" id="cd07814">
    <property type="entry name" value="SRPBCC_CalC_Aha1-like"/>
    <property type="match status" value="1"/>
</dbReference>